<feature type="domain" description="Tr-type G" evidence="7">
    <location>
        <begin position="27"/>
        <end position="208"/>
    </location>
</feature>
<dbReference type="InterPro" id="IPR027417">
    <property type="entry name" value="P-loop_NTPase"/>
</dbReference>
<dbReference type="PANTHER" id="PTHR43512:SF7">
    <property type="entry name" value="TRANSLATION FACTOR GUF1, MITOCHONDRIAL"/>
    <property type="match status" value="1"/>
</dbReference>
<dbReference type="InterPro" id="IPR005225">
    <property type="entry name" value="Small_GTP-bd"/>
</dbReference>
<dbReference type="InterPro" id="IPR031157">
    <property type="entry name" value="G_TR_CS"/>
</dbReference>
<dbReference type="Pfam" id="PF06421">
    <property type="entry name" value="LepA_C"/>
    <property type="match status" value="1"/>
</dbReference>
<dbReference type="SUPFAM" id="SSF52540">
    <property type="entry name" value="P-loop containing nucleoside triphosphate hydrolases"/>
    <property type="match status" value="1"/>
</dbReference>
<dbReference type="CDD" id="cd16260">
    <property type="entry name" value="EF4_III"/>
    <property type="match status" value="1"/>
</dbReference>
<gene>
    <name evidence="8" type="ORF">KUTeg_024751</name>
</gene>
<keyword evidence="3 6" id="KW-0378">Hydrolase</keyword>
<evidence type="ECO:0000259" key="7">
    <source>
        <dbReference type="PROSITE" id="PS51722"/>
    </source>
</evidence>
<dbReference type="Pfam" id="PF03144">
    <property type="entry name" value="GTP_EFTU_D2"/>
    <property type="match status" value="1"/>
</dbReference>
<protein>
    <recommendedName>
        <fullName evidence="6">Translation factor GUF1 homolog, mitochondrial</fullName>
        <ecNumber evidence="6">3.6.5.n1</ecNumber>
    </recommendedName>
    <alternativeName>
        <fullName evidence="6">Elongation factor 4 homolog</fullName>
        <shortName evidence="6">EF-4</shortName>
    </alternativeName>
    <alternativeName>
        <fullName evidence="6">GTPase GUF1 homolog</fullName>
    </alternativeName>
    <alternativeName>
        <fullName evidence="6">Ribosomal back-translocase</fullName>
    </alternativeName>
</protein>
<evidence type="ECO:0000313" key="8">
    <source>
        <dbReference type="EMBL" id="KAJ8298220.1"/>
    </source>
</evidence>
<comment type="function">
    <text evidence="6">Promotes mitochondrial protein synthesis. May act as a fidelity factor of the translation reaction, by catalyzing a one-codon backward translocation of tRNAs on improperly translocated ribosomes. Binds to mitochondrial ribosomes in a GTP-dependent manner.</text>
</comment>
<dbReference type="InterPro" id="IPR006297">
    <property type="entry name" value="EF-4"/>
</dbReference>
<keyword evidence="6" id="KW-0547">Nucleotide-binding</keyword>
<dbReference type="EMBL" id="JARBDR010000923">
    <property type="protein sequence ID" value="KAJ8298220.1"/>
    <property type="molecule type" value="Genomic_DNA"/>
</dbReference>
<evidence type="ECO:0000256" key="6">
    <source>
        <dbReference type="HAMAP-Rule" id="MF_03137"/>
    </source>
</evidence>
<feature type="binding site" evidence="6">
    <location>
        <begin position="155"/>
        <end position="158"/>
    </location>
    <ligand>
        <name>GTP</name>
        <dbReference type="ChEBI" id="CHEBI:37565"/>
    </ligand>
</feature>
<keyword evidence="4 6" id="KW-0496">Mitochondrion</keyword>
<accession>A0ABQ9DZ92</accession>
<dbReference type="Pfam" id="PF00009">
    <property type="entry name" value="GTP_EFTU"/>
    <property type="match status" value="1"/>
</dbReference>
<dbReference type="CDD" id="cd01890">
    <property type="entry name" value="LepA"/>
    <property type="match status" value="1"/>
</dbReference>
<dbReference type="InterPro" id="IPR013842">
    <property type="entry name" value="LepA_CTD"/>
</dbReference>
<comment type="subcellular location">
    <subcellularLocation>
        <location evidence="6">Mitochondrion inner membrane</location>
        <topology evidence="6">Peripheral membrane protein</topology>
        <orientation evidence="6">Matrix side</orientation>
    </subcellularLocation>
</comment>
<reference evidence="8 9" key="1">
    <citation type="submission" date="2022-12" db="EMBL/GenBank/DDBJ databases">
        <title>Chromosome-level genome of Tegillarca granosa.</title>
        <authorList>
            <person name="Kim J."/>
        </authorList>
    </citation>
    <scope>NUCLEOTIDE SEQUENCE [LARGE SCALE GENOMIC DNA]</scope>
    <source>
        <strain evidence="8">Teg-2019</strain>
        <tissue evidence="8">Adductor muscle</tissue>
    </source>
</reference>
<dbReference type="Gene3D" id="3.40.50.300">
    <property type="entry name" value="P-loop containing nucleotide triphosphate hydrolases"/>
    <property type="match status" value="1"/>
</dbReference>
<comment type="similarity">
    <text evidence="1">Belongs to the TRAFAC class translation factor GTPase superfamily. Classic translation factor GTPase family. LepA subfamily.</text>
</comment>
<dbReference type="PROSITE" id="PS51722">
    <property type="entry name" value="G_TR_2"/>
    <property type="match status" value="1"/>
</dbReference>
<dbReference type="InterPro" id="IPR035647">
    <property type="entry name" value="EFG_III/V"/>
</dbReference>
<dbReference type="InterPro" id="IPR000795">
    <property type="entry name" value="T_Tr_GTP-bd_dom"/>
</dbReference>
<evidence type="ECO:0000256" key="3">
    <source>
        <dbReference type="ARBA" id="ARBA00022801"/>
    </source>
</evidence>
<dbReference type="PRINTS" id="PR00315">
    <property type="entry name" value="ELONGATNFCT"/>
</dbReference>
<keyword evidence="2 6" id="KW-0999">Mitochondrion inner membrane</keyword>
<dbReference type="Gene3D" id="3.30.70.870">
    <property type="entry name" value="Elongation Factor G (Translational Gtpase), domain 3"/>
    <property type="match status" value="1"/>
</dbReference>
<proteinExistence type="inferred from homology"/>
<dbReference type="HAMAP" id="MF_00071">
    <property type="entry name" value="LepA"/>
    <property type="match status" value="1"/>
</dbReference>
<keyword evidence="5 6" id="KW-0472">Membrane</keyword>
<dbReference type="Gene3D" id="2.40.30.10">
    <property type="entry name" value="Translation factors"/>
    <property type="match status" value="1"/>
</dbReference>
<dbReference type="PROSITE" id="PS00301">
    <property type="entry name" value="G_TR_1"/>
    <property type="match status" value="1"/>
</dbReference>
<dbReference type="Pfam" id="PF00679">
    <property type="entry name" value="EFG_C"/>
    <property type="match status" value="1"/>
</dbReference>
<dbReference type="SUPFAM" id="SSF54980">
    <property type="entry name" value="EF-G C-terminal domain-like"/>
    <property type="match status" value="2"/>
</dbReference>
<dbReference type="PANTHER" id="PTHR43512">
    <property type="entry name" value="TRANSLATION FACTOR GUF1-RELATED"/>
    <property type="match status" value="1"/>
</dbReference>
<feature type="binding site" evidence="6">
    <location>
        <begin position="101"/>
        <end position="105"/>
    </location>
    <ligand>
        <name>GTP</name>
        <dbReference type="ChEBI" id="CHEBI:37565"/>
    </ligand>
</feature>
<dbReference type="NCBIfam" id="TIGR01393">
    <property type="entry name" value="lepA"/>
    <property type="match status" value="1"/>
</dbReference>
<dbReference type="InterPro" id="IPR000640">
    <property type="entry name" value="EFG_V-like"/>
</dbReference>
<comment type="caution">
    <text evidence="8">The sequence shown here is derived from an EMBL/GenBank/DDBJ whole genome shotgun (WGS) entry which is preliminary data.</text>
</comment>
<dbReference type="InterPro" id="IPR004161">
    <property type="entry name" value="EFTu-like_2"/>
</dbReference>
<dbReference type="EC" id="3.6.5.n1" evidence="6"/>
<name>A0ABQ9DZ92_TEGGR</name>
<evidence type="ECO:0000256" key="4">
    <source>
        <dbReference type="ARBA" id="ARBA00023128"/>
    </source>
</evidence>
<dbReference type="CDD" id="cd03699">
    <property type="entry name" value="EF4_II"/>
    <property type="match status" value="1"/>
</dbReference>
<dbReference type="InterPro" id="IPR009000">
    <property type="entry name" value="Transl_B-barrel_sf"/>
</dbReference>
<comment type="catalytic activity">
    <reaction evidence="6">
        <text>GTP + H2O = GDP + phosphate + H(+)</text>
        <dbReference type="Rhea" id="RHEA:19669"/>
        <dbReference type="ChEBI" id="CHEBI:15377"/>
        <dbReference type="ChEBI" id="CHEBI:15378"/>
        <dbReference type="ChEBI" id="CHEBI:37565"/>
        <dbReference type="ChEBI" id="CHEBI:43474"/>
        <dbReference type="ChEBI" id="CHEBI:58189"/>
        <dbReference type="EC" id="3.6.5.n1"/>
    </reaction>
</comment>
<dbReference type="NCBIfam" id="TIGR00231">
    <property type="entry name" value="small_GTP"/>
    <property type="match status" value="1"/>
</dbReference>
<dbReference type="Gene3D" id="3.30.70.240">
    <property type="match status" value="1"/>
</dbReference>
<dbReference type="InterPro" id="IPR035654">
    <property type="entry name" value="LepA_IV"/>
</dbReference>
<dbReference type="CDD" id="cd03709">
    <property type="entry name" value="lepA_C"/>
    <property type="match status" value="1"/>
</dbReference>
<feature type="binding site" evidence="6">
    <location>
        <begin position="36"/>
        <end position="43"/>
    </location>
    <ligand>
        <name>GTP</name>
        <dbReference type="ChEBI" id="CHEBI:37565"/>
    </ligand>
</feature>
<evidence type="ECO:0000256" key="2">
    <source>
        <dbReference type="ARBA" id="ARBA00022792"/>
    </source>
</evidence>
<keyword evidence="9" id="KW-1185">Reference proteome</keyword>
<comment type="similarity">
    <text evidence="6">Belongs to the GTP-binding elongation factor family. LepA subfamily.</text>
</comment>
<dbReference type="SUPFAM" id="SSF50447">
    <property type="entry name" value="Translation proteins"/>
    <property type="match status" value="1"/>
</dbReference>
<keyword evidence="6" id="KW-0342">GTP-binding</keyword>
<evidence type="ECO:0000256" key="5">
    <source>
        <dbReference type="ARBA" id="ARBA00023136"/>
    </source>
</evidence>
<keyword evidence="6" id="KW-0648">Protein biosynthesis</keyword>
<dbReference type="Proteomes" id="UP001217089">
    <property type="component" value="Unassembled WGS sequence"/>
</dbReference>
<evidence type="ECO:0000313" key="9">
    <source>
        <dbReference type="Proteomes" id="UP001217089"/>
    </source>
</evidence>
<sequence length="548" mass="61389">MDLKQVNANRSQQKKKGEFDMSKYPVDKIRNFSIIAHVDHGKSTLADRFLEITGTISQNQKNAQVLDKLQVEKERGITVKAQTASLFYDYKGETYLLNLIDTPGHVDFNYEVSRSLAACQGVILLVDANQGVQAQTMANFYLAFDAGLTIIPVLNKIDLPNANPEEVKMQMNKLFDINSEDILKVSAKHGTGVEDLLQNIIEKIPPPSSSNPSGPLKALVFDSWYDHYKGAVANIAIRDGCIQKGEKITTSFTKKVYEVTEVGIQHPNETPVDILYSGQVGYIMANMKNVSEAQVGDTIFDPRHPVEPFKGFKPAKPMVYAGIFPSSQSEFPALQTAMKKLTLNDSSVSLSPDMSPALGAGWRVGFLGLLHMDVFNQRLEQEFDASVIVTTPNVPYKVKVFGSKMIKKYKGEEVTILNPCDMPPEENITEYFEPIVKATIILPDDYLTEVVRLCEDYIDEKRILMKVIFPLNEILIDFFDNLKALTSGYASFDYEDHGYQSSDLIKYGGDITRKAKLLRKQAVGKKKMREIGKIQVPKDAFVKVLKRT</sequence>
<organism evidence="8 9">
    <name type="scientific">Tegillarca granosa</name>
    <name type="common">Malaysian cockle</name>
    <name type="synonym">Anadara granosa</name>
    <dbReference type="NCBI Taxonomy" id="220873"/>
    <lineage>
        <taxon>Eukaryota</taxon>
        <taxon>Metazoa</taxon>
        <taxon>Spiralia</taxon>
        <taxon>Lophotrochozoa</taxon>
        <taxon>Mollusca</taxon>
        <taxon>Bivalvia</taxon>
        <taxon>Autobranchia</taxon>
        <taxon>Pteriomorphia</taxon>
        <taxon>Arcoida</taxon>
        <taxon>Arcoidea</taxon>
        <taxon>Arcidae</taxon>
        <taxon>Tegillarca</taxon>
    </lineage>
</organism>
<evidence type="ECO:0000256" key="1">
    <source>
        <dbReference type="ARBA" id="ARBA00005454"/>
    </source>
</evidence>